<dbReference type="Proteomes" id="UP000736328">
    <property type="component" value="Unassembled WGS sequence"/>
</dbReference>
<comment type="subcellular location">
    <subcellularLocation>
        <location evidence="1">Cell inner membrane</location>
        <topology evidence="1">Single-pass membrane protein</topology>
    </subcellularLocation>
</comment>
<evidence type="ECO:0000256" key="8">
    <source>
        <dbReference type="ARBA" id="ARBA00023136"/>
    </source>
</evidence>
<keyword evidence="3" id="KW-1003">Cell membrane</keyword>
<evidence type="ECO:0000256" key="5">
    <source>
        <dbReference type="ARBA" id="ARBA00022519"/>
    </source>
</evidence>
<sequence length="129" mass="14213">MRTISKQTGFSIIELLVAITILAIVVMGIGSLFASGMRASTQVRLHSRATSLAEATIEELERLPRTAAELSAGNHGPEIIDGIFVRSWNVTVNSPIRDMRSVTLNVSFRNIARSDSTRISLTMYLRPRI</sequence>
<dbReference type="AlphaFoldDB" id="A0A933IAI2"/>
<keyword evidence="6 9" id="KW-0812">Transmembrane</keyword>
<dbReference type="NCBIfam" id="TIGR02532">
    <property type="entry name" value="IV_pilin_GFxxxE"/>
    <property type="match status" value="1"/>
</dbReference>
<evidence type="ECO:0000256" key="9">
    <source>
        <dbReference type="SAM" id="Phobius"/>
    </source>
</evidence>
<keyword evidence="7 9" id="KW-1133">Transmembrane helix</keyword>
<dbReference type="GO" id="GO:0015628">
    <property type="term" value="P:protein secretion by the type II secretion system"/>
    <property type="evidence" value="ECO:0007669"/>
    <property type="project" value="InterPro"/>
</dbReference>
<comment type="similarity">
    <text evidence="2">Belongs to the GSP I family.</text>
</comment>
<comment type="caution">
    <text evidence="10">The sequence shown here is derived from an EMBL/GenBank/DDBJ whole genome shotgun (WGS) entry which is preliminary data.</text>
</comment>
<reference evidence="10" key="1">
    <citation type="submission" date="2020-07" db="EMBL/GenBank/DDBJ databases">
        <title>Huge and variable diversity of episymbiotic CPR bacteria and DPANN archaea in groundwater ecosystems.</title>
        <authorList>
            <person name="He C.Y."/>
            <person name="Keren R."/>
            <person name="Whittaker M."/>
            <person name="Farag I.F."/>
            <person name="Doudna J."/>
            <person name="Cate J.H.D."/>
            <person name="Banfield J.F."/>
        </authorList>
    </citation>
    <scope>NUCLEOTIDE SEQUENCE</scope>
    <source>
        <strain evidence="10">NC_groundwater_1520_Pr4_B-0.1um_53_5</strain>
    </source>
</reference>
<evidence type="ECO:0000256" key="1">
    <source>
        <dbReference type="ARBA" id="ARBA00004377"/>
    </source>
</evidence>
<proteinExistence type="inferred from homology"/>
<dbReference type="EMBL" id="JACQXR010000133">
    <property type="protein sequence ID" value="MBI4727496.1"/>
    <property type="molecule type" value="Genomic_DNA"/>
</dbReference>
<evidence type="ECO:0000256" key="2">
    <source>
        <dbReference type="ARBA" id="ARBA00008358"/>
    </source>
</evidence>
<evidence type="ECO:0000313" key="10">
    <source>
        <dbReference type="EMBL" id="MBI4727496.1"/>
    </source>
</evidence>
<gene>
    <name evidence="10" type="ORF">HY768_09835</name>
</gene>
<name>A0A933IAI2_UNCT6</name>
<dbReference type="Pfam" id="PF07963">
    <property type="entry name" value="N_methyl"/>
    <property type="match status" value="1"/>
</dbReference>
<keyword evidence="8 9" id="KW-0472">Membrane</keyword>
<dbReference type="InterPro" id="IPR010052">
    <property type="entry name" value="T2SS_protein-GspI"/>
</dbReference>
<organism evidence="10 11">
    <name type="scientific">candidate division TA06 bacterium</name>
    <dbReference type="NCBI Taxonomy" id="2250710"/>
    <lineage>
        <taxon>Bacteria</taxon>
        <taxon>Bacteria division TA06</taxon>
    </lineage>
</organism>
<feature type="transmembrane region" description="Helical" evidence="9">
    <location>
        <begin position="12"/>
        <end position="34"/>
    </location>
</feature>
<dbReference type="GO" id="GO:0015627">
    <property type="term" value="C:type II protein secretion system complex"/>
    <property type="evidence" value="ECO:0007669"/>
    <property type="project" value="InterPro"/>
</dbReference>
<protein>
    <submittedName>
        <fullName evidence="10">Type II secretion system protein</fullName>
    </submittedName>
</protein>
<evidence type="ECO:0000313" key="11">
    <source>
        <dbReference type="Proteomes" id="UP000736328"/>
    </source>
</evidence>
<evidence type="ECO:0000256" key="6">
    <source>
        <dbReference type="ARBA" id="ARBA00022692"/>
    </source>
</evidence>
<keyword evidence="4" id="KW-0488">Methylation</keyword>
<accession>A0A933IAI2</accession>
<keyword evidence="5" id="KW-0997">Cell inner membrane</keyword>
<dbReference type="GO" id="GO:0005886">
    <property type="term" value="C:plasma membrane"/>
    <property type="evidence" value="ECO:0007669"/>
    <property type="project" value="UniProtKB-SubCell"/>
</dbReference>
<evidence type="ECO:0000256" key="3">
    <source>
        <dbReference type="ARBA" id="ARBA00022475"/>
    </source>
</evidence>
<evidence type="ECO:0000256" key="7">
    <source>
        <dbReference type="ARBA" id="ARBA00022989"/>
    </source>
</evidence>
<dbReference type="PANTHER" id="PTHR38779">
    <property type="entry name" value="TYPE II SECRETION SYSTEM PROTEIN I-RELATED"/>
    <property type="match status" value="1"/>
</dbReference>
<dbReference type="PANTHER" id="PTHR38779:SF2">
    <property type="entry name" value="TYPE II SECRETION SYSTEM PROTEIN I-RELATED"/>
    <property type="match status" value="1"/>
</dbReference>
<evidence type="ECO:0000256" key="4">
    <source>
        <dbReference type="ARBA" id="ARBA00022481"/>
    </source>
</evidence>
<dbReference type="InterPro" id="IPR012902">
    <property type="entry name" value="N_methyl_site"/>
</dbReference>